<gene>
    <name evidence="1" type="ORF">Tci_892705</name>
</gene>
<reference evidence="1" key="1">
    <citation type="journal article" date="2019" name="Sci. Rep.">
        <title>Draft genome of Tanacetum cinerariifolium, the natural source of mosquito coil.</title>
        <authorList>
            <person name="Yamashiro T."/>
            <person name="Shiraishi A."/>
            <person name="Satake H."/>
            <person name="Nakayama K."/>
        </authorList>
    </citation>
    <scope>NUCLEOTIDE SEQUENCE</scope>
</reference>
<evidence type="ECO:0008006" key="2">
    <source>
        <dbReference type="Google" id="ProtNLM"/>
    </source>
</evidence>
<name>A0A699UHG4_TANCI</name>
<protein>
    <recommendedName>
        <fullName evidence="2">CCHC-type domain-containing protein</fullName>
    </recommendedName>
</protein>
<organism evidence="1">
    <name type="scientific">Tanacetum cinerariifolium</name>
    <name type="common">Dalmatian daisy</name>
    <name type="synonym">Chrysanthemum cinerariifolium</name>
    <dbReference type="NCBI Taxonomy" id="118510"/>
    <lineage>
        <taxon>Eukaryota</taxon>
        <taxon>Viridiplantae</taxon>
        <taxon>Streptophyta</taxon>
        <taxon>Embryophyta</taxon>
        <taxon>Tracheophyta</taxon>
        <taxon>Spermatophyta</taxon>
        <taxon>Magnoliopsida</taxon>
        <taxon>eudicotyledons</taxon>
        <taxon>Gunneridae</taxon>
        <taxon>Pentapetalae</taxon>
        <taxon>asterids</taxon>
        <taxon>campanulids</taxon>
        <taxon>Asterales</taxon>
        <taxon>Asteraceae</taxon>
        <taxon>Asteroideae</taxon>
        <taxon>Anthemideae</taxon>
        <taxon>Anthemidinae</taxon>
        <taxon>Tanacetum</taxon>
    </lineage>
</organism>
<sequence>MNSCSLCGDTDHNKRTCPRRFEGQDEAVFQKEVGQEDVLVQKEVCQEEVVQEKVDLAKDKEELSEEDEDLIHE</sequence>
<comment type="caution">
    <text evidence="1">The sequence shown here is derived from an EMBL/GenBank/DDBJ whole genome shotgun (WGS) entry which is preliminary data.</text>
</comment>
<dbReference type="AlphaFoldDB" id="A0A699UHG4"/>
<dbReference type="EMBL" id="BKCJ011324458">
    <property type="protein sequence ID" value="GFD20736.1"/>
    <property type="molecule type" value="Genomic_DNA"/>
</dbReference>
<evidence type="ECO:0000313" key="1">
    <source>
        <dbReference type="EMBL" id="GFD20736.1"/>
    </source>
</evidence>
<proteinExistence type="predicted"/>
<accession>A0A699UHG4</accession>